<proteinExistence type="predicted"/>
<sequence length="102" mass="11045">MRVTIFILAVLAVHISCIYCRPASQPGGNLPPPPPPPFGAKQEPPKGKDKPELPEILNEIFRPPYPQGENGQSPPPRPNQDKLLSINPQPQGGNDQTASPRP</sequence>
<evidence type="ECO:0000313" key="3">
    <source>
        <dbReference type="EMBL" id="KAL3886590.1"/>
    </source>
</evidence>
<evidence type="ECO:0000313" key="4">
    <source>
        <dbReference type="Proteomes" id="UP001634394"/>
    </source>
</evidence>
<feature type="compositionally biased region" description="Pro residues" evidence="1">
    <location>
        <begin position="29"/>
        <end position="38"/>
    </location>
</feature>
<feature type="signal peptide" evidence="2">
    <location>
        <begin position="1"/>
        <end position="20"/>
    </location>
</feature>
<protein>
    <submittedName>
        <fullName evidence="3">Uncharacterized protein</fullName>
    </submittedName>
</protein>
<organism evidence="3 4">
    <name type="scientific">Sinanodonta woodiana</name>
    <name type="common">Chinese pond mussel</name>
    <name type="synonym">Anodonta woodiana</name>
    <dbReference type="NCBI Taxonomy" id="1069815"/>
    <lineage>
        <taxon>Eukaryota</taxon>
        <taxon>Metazoa</taxon>
        <taxon>Spiralia</taxon>
        <taxon>Lophotrochozoa</taxon>
        <taxon>Mollusca</taxon>
        <taxon>Bivalvia</taxon>
        <taxon>Autobranchia</taxon>
        <taxon>Heteroconchia</taxon>
        <taxon>Palaeoheterodonta</taxon>
        <taxon>Unionida</taxon>
        <taxon>Unionoidea</taxon>
        <taxon>Unionidae</taxon>
        <taxon>Unioninae</taxon>
        <taxon>Sinanodonta</taxon>
    </lineage>
</organism>
<feature type="region of interest" description="Disordered" evidence="1">
    <location>
        <begin position="22"/>
        <end position="102"/>
    </location>
</feature>
<feature type="compositionally biased region" description="Basic and acidic residues" evidence="1">
    <location>
        <begin position="43"/>
        <end position="53"/>
    </location>
</feature>
<feature type="compositionally biased region" description="Polar residues" evidence="1">
    <location>
        <begin position="86"/>
        <end position="102"/>
    </location>
</feature>
<keyword evidence="2" id="KW-0732">Signal</keyword>
<evidence type="ECO:0000256" key="2">
    <source>
        <dbReference type="SAM" id="SignalP"/>
    </source>
</evidence>
<name>A0ABD3XLL9_SINWO</name>
<feature type="chain" id="PRO_5044880909" evidence="2">
    <location>
        <begin position="21"/>
        <end position="102"/>
    </location>
</feature>
<gene>
    <name evidence="3" type="ORF">ACJMK2_026574</name>
</gene>
<accession>A0ABD3XLL9</accession>
<dbReference type="AlphaFoldDB" id="A0ABD3XLL9"/>
<reference evidence="3 4" key="1">
    <citation type="submission" date="2024-11" db="EMBL/GenBank/DDBJ databases">
        <title>Chromosome-level genome assembly of the freshwater bivalve Anodonta woodiana.</title>
        <authorList>
            <person name="Chen X."/>
        </authorList>
    </citation>
    <scope>NUCLEOTIDE SEQUENCE [LARGE SCALE GENOMIC DNA]</scope>
    <source>
        <strain evidence="3">MN2024</strain>
        <tissue evidence="3">Gills</tissue>
    </source>
</reference>
<dbReference type="EMBL" id="JBJQND010000002">
    <property type="protein sequence ID" value="KAL3886590.1"/>
    <property type="molecule type" value="Genomic_DNA"/>
</dbReference>
<comment type="caution">
    <text evidence="3">The sequence shown here is derived from an EMBL/GenBank/DDBJ whole genome shotgun (WGS) entry which is preliminary data.</text>
</comment>
<evidence type="ECO:0000256" key="1">
    <source>
        <dbReference type="SAM" id="MobiDB-lite"/>
    </source>
</evidence>
<dbReference type="Proteomes" id="UP001634394">
    <property type="component" value="Unassembled WGS sequence"/>
</dbReference>
<keyword evidence="4" id="KW-1185">Reference proteome</keyword>